<dbReference type="SUPFAM" id="SSF46689">
    <property type="entry name" value="Homeodomain-like"/>
    <property type="match status" value="1"/>
</dbReference>
<evidence type="ECO:0000256" key="1">
    <source>
        <dbReference type="ARBA" id="ARBA00022491"/>
    </source>
</evidence>
<dbReference type="GO" id="GO:0003700">
    <property type="term" value="F:DNA-binding transcription factor activity"/>
    <property type="evidence" value="ECO:0007669"/>
    <property type="project" value="TreeGrafter"/>
</dbReference>
<dbReference type="Proteomes" id="UP001162318">
    <property type="component" value="Unassembled WGS sequence"/>
</dbReference>
<dbReference type="Pfam" id="PF00440">
    <property type="entry name" value="TetR_N"/>
    <property type="match status" value="1"/>
</dbReference>
<reference evidence="7" key="1">
    <citation type="submission" date="2022-09" db="EMBL/GenBank/DDBJ databases">
        <title>Intensive care unit water sources are persistently colonized with multi-drug resistant bacteria and are the site of extensive horizontal gene transfer of antibiotic resistance genes.</title>
        <authorList>
            <person name="Diorio-Toth L."/>
        </authorList>
    </citation>
    <scope>NUCLEOTIDE SEQUENCE</scope>
    <source>
        <strain evidence="7">GD03659</strain>
    </source>
</reference>
<dbReference type="Pfam" id="PF13977">
    <property type="entry name" value="TetR_C_6"/>
    <property type="match status" value="1"/>
</dbReference>
<dbReference type="Gene3D" id="1.10.357.10">
    <property type="entry name" value="Tetracycline Repressor, domain 2"/>
    <property type="match status" value="1"/>
</dbReference>
<dbReference type="PROSITE" id="PS50977">
    <property type="entry name" value="HTH_TETR_2"/>
    <property type="match status" value="1"/>
</dbReference>
<evidence type="ECO:0000313" key="8">
    <source>
        <dbReference type="Proteomes" id="UP001162318"/>
    </source>
</evidence>
<dbReference type="EMBL" id="JAOCKX010000044">
    <property type="protein sequence ID" value="MDH2133928.1"/>
    <property type="molecule type" value="Genomic_DNA"/>
</dbReference>
<evidence type="ECO:0000256" key="3">
    <source>
        <dbReference type="ARBA" id="ARBA00023125"/>
    </source>
</evidence>
<keyword evidence="1" id="KW-0678">Repressor</keyword>
<evidence type="ECO:0000256" key="2">
    <source>
        <dbReference type="ARBA" id="ARBA00023015"/>
    </source>
</evidence>
<comment type="caution">
    <text evidence="7">The sequence shown here is derived from an EMBL/GenBank/DDBJ whole genome shotgun (WGS) entry which is preliminary data.</text>
</comment>
<organism evidence="7 8">
    <name type="scientific">Sphingobium yanoikuyae</name>
    <name type="common">Sphingomonas yanoikuyae</name>
    <dbReference type="NCBI Taxonomy" id="13690"/>
    <lineage>
        <taxon>Bacteria</taxon>
        <taxon>Pseudomonadati</taxon>
        <taxon>Pseudomonadota</taxon>
        <taxon>Alphaproteobacteria</taxon>
        <taxon>Sphingomonadales</taxon>
        <taxon>Sphingomonadaceae</taxon>
        <taxon>Sphingobium</taxon>
    </lineage>
</organism>
<dbReference type="PANTHER" id="PTHR30055:SF241">
    <property type="entry name" value="TRANSCRIPTIONAL REGULATORY PROTEIN"/>
    <property type="match status" value="1"/>
</dbReference>
<dbReference type="PANTHER" id="PTHR30055">
    <property type="entry name" value="HTH-TYPE TRANSCRIPTIONAL REGULATOR RUTR"/>
    <property type="match status" value="1"/>
</dbReference>
<dbReference type="InterPro" id="IPR036271">
    <property type="entry name" value="Tet_transcr_reg_TetR-rel_C_sf"/>
</dbReference>
<dbReference type="InterPro" id="IPR001647">
    <property type="entry name" value="HTH_TetR"/>
</dbReference>
<keyword evidence="3 5" id="KW-0238">DNA-binding</keyword>
<proteinExistence type="predicted"/>
<dbReference type="AlphaFoldDB" id="A0AA42WY27"/>
<dbReference type="GO" id="GO:0000976">
    <property type="term" value="F:transcription cis-regulatory region binding"/>
    <property type="evidence" value="ECO:0007669"/>
    <property type="project" value="TreeGrafter"/>
</dbReference>
<protein>
    <submittedName>
        <fullName evidence="7">TetR/AcrR family transcriptional regulator</fullName>
    </submittedName>
</protein>
<keyword evidence="4" id="KW-0804">Transcription</keyword>
<gene>
    <name evidence="7" type="ORF">N5J77_22610</name>
</gene>
<name>A0AA42WY27_SPHYA</name>
<dbReference type="InterPro" id="IPR050109">
    <property type="entry name" value="HTH-type_TetR-like_transc_reg"/>
</dbReference>
<dbReference type="PRINTS" id="PR00455">
    <property type="entry name" value="HTHTETR"/>
</dbReference>
<evidence type="ECO:0000256" key="4">
    <source>
        <dbReference type="ARBA" id="ARBA00023163"/>
    </source>
</evidence>
<dbReference type="RefSeq" id="WP_237235357.1">
    <property type="nucleotide sequence ID" value="NZ_DAIPVH010000025.1"/>
</dbReference>
<feature type="domain" description="HTH tetR-type" evidence="6">
    <location>
        <begin position="43"/>
        <end position="103"/>
    </location>
</feature>
<keyword evidence="2" id="KW-0805">Transcription regulation</keyword>
<evidence type="ECO:0000256" key="5">
    <source>
        <dbReference type="PROSITE-ProRule" id="PRU00335"/>
    </source>
</evidence>
<dbReference type="InterPro" id="IPR039538">
    <property type="entry name" value="BetI_C"/>
</dbReference>
<evidence type="ECO:0000313" key="7">
    <source>
        <dbReference type="EMBL" id="MDH2133928.1"/>
    </source>
</evidence>
<accession>A0AA42WY27</accession>
<sequence>MKNVSCSRTVTLTSNRLNTYLYRNAPARDPVSRRPARTRPTRAQTRERILDGALEAFAERGFHGSTQEDICERVGLSRGAYNSSFRSKDELFFALYDRVIERLQSRLEEATACALSMPGSTADNFLKAFIASYPFDRDWYLLQAEFGLYALRHPAMASHYAERQGRILAIIEGALADILREDSRIVARGLPRIARLILAVHEGSMFQGLLEPHEVASGELLDFLVDLMLARAATRVD</sequence>
<feature type="DNA-binding region" description="H-T-H motif" evidence="5">
    <location>
        <begin position="66"/>
        <end position="85"/>
    </location>
</feature>
<evidence type="ECO:0000259" key="6">
    <source>
        <dbReference type="PROSITE" id="PS50977"/>
    </source>
</evidence>
<dbReference type="SUPFAM" id="SSF48498">
    <property type="entry name" value="Tetracyclin repressor-like, C-terminal domain"/>
    <property type="match status" value="1"/>
</dbReference>
<dbReference type="InterPro" id="IPR009057">
    <property type="entry name" value="Homeodomain-like_sf"/>
</dbReference>